<dbReference type="InterPro" id="IPR036291">
    <property type="entry name" value="NAD(P)-bd_dom_sf"/>
</dbReference>
<gene>
    <name evidence="6" type="ORF">GCM10011588_31770</name>
</gene>
<dbReference type="Pfam" id="PF13561">
    <property type="entry name" value="adh_short_C2"/>
    <property type="match status" value="1"/>
</dbReference>
<accession>A0A917RLZ6</accession>
<evidence type="ECO:0000256" key="5">
    <source>
        <dbReference type="ARBA" id="ARBA00023221"/>
    </source>
</evidence>
<comment type="caution">
    <text evidence="6">The sequence shown here is derived from an EMBL/GenBank/DDBJ whole genome shotgun (WGS) entry which is preliminary data.</text>
</comment>
<name>A0A917RLZ6_9NOCA</name>
<dbReference type="PANTHER" id="PTHR43180:SF28">
    <property type="entry name" value="NAD(P)-BINDING ROSSMANN-FOLD SUPERFAMILY PROTEIN"/>
    <property type="match status" value="1"/>
</dbReference>
<dbReference type="PANTHER" id="PTHR43180">
    <property type="entry name" value="3-OXOACYL-(ACYL-CARRIER-PROTEIN) REDUCTASE (AFU_ORTHOLOGUE AFUA_6G11210)"/>
    <property type="match status" value="1"/>
</dbReference>
<organism evidence="6 7">
    <name type="scientific">Nocardia jinanensis</name>
    <dbReference type="NCBI Taxonomy" id="382504"/>
    <lineage>
        <taxon>Bacteria</taxon>
        <taxon>Bacillati</taxon>
        <taxon>Actinomycetota</taxon>
        <taxon>Actinomycetes</taxon>
        <taxon>Mycobacteriales</taxon>
        <taxon>Nocardiaceae</taxon>
        <taxon>Nocardia</taxon>
    </lineage>
</organism>
<reference evidence="6" key="1">
    <citation type="journal article" date="2014" name="Int. J. Syst. Evol. Microbiol.">
        <title>Complete genome sequence of Corynebacterium casei LMG S-19264T (=DSM 44701T), isolated from a smear-ripened cheese.</title>
        <authorList>
            <consortium name="US DOE Joint Genome Institute (JGI-PGF)"/>
            <person name="Walter F."/>
            <person name="Albersmeier A."/>
            <person name="Kalinowski J."/>
            <person name="Ruckert C."/>
        </authorList>
    </citation>
    <scope>NUCLEOTIDE SEQUENCE</scope>
    <source>
        <strain evidence="6">CGMCC 4.3508</strain>
    </source>
</reference>
<evidence type="ECO:0000313" key="7">
    <source>
        <dbReference type="Proteomes" id="UP000638263"/>
    </source>
</evidence>
<comment type="similarity">
    <text evidence="1">Belongs to the short-chain dehydrogenases/reductases (SDR) family.</text>
</comment>
<evidence type="ECO:0000256" key="3">
    <source>
        <dbReference type="ARBA" id="ARBA00023027"/>
    </source>
</evidence>
<keyword evidence="7" id="KW-1185">Reference proteome</keyword>
<dbReference type="AlphaFoldDB" id="A0A917RLZ6"/>
<keyword evidence="2" id="KW-0560">Oxidoreductase</keyword>
<reference evidence="6" key="2">
    <citation type="submission" date="2020-09" db="EMBL/GenBank/DDBJ databases">
        <authorList>
            <person name="Sun Q."/>
            <person name="Zhou Y."/>
        </authorList>
    </citation>
    <scope>NUCLEOTIDE SEQUENCE</scope>
    <source>
        <strain evidence="6">CGMCC 4.3508</strain>
    </source>
</reference>
<evidence type="ECO:0000313" key="6">
    <source>
        <dbReference type="EMBL" id="GGL14883.1"/>
    </source>
</evidence>
<sequence>MRLEGKVAIVTGAGQGIGKTYARRFLDEGARVAIVDIDAGRGESAAAELADSGEVAFVQADISAEESTENCVRQVVERFGQVDVLLNNAGIYYDMDYGDQSYEYLRQVFDINCYGAWLMSKAATPHLVERGGGSIINVSSTGAYLYVKNSPTEFSGISSYAYPWSKWGVVGLTKMSAGELGRWGIRVNCIAPGVTVSEATRKQVPEDRIAAITAMSALKRTLTPEDLTGTAVFFASEDSALVTGQMLCVDAGVVMPG</sequence>
<proteinExistence type="inferred from homology"/>
<dbReference type="RefSeq" id="WP_058856781.1">
    <property type="nucleotide sequence ID" value="NZ_BMMH01000006.1"/>
</dbReference>
<dbReference type="PRINTS" id="PR00080">
    <property type="entry name" value="SDRFAMILY"/>
</dbReference>
<dbReference type="InterPro" id="IPR002347">
    <property type="entry name" value="SDR_fam"/>
</dbReference>
<dbReference type="GO" id="GO:0016491">
    <property type="term" value="F:oxidoreductase activity"/>
    <property type="evidence" value="ECO:0007669"/>
    <property type="project" value="UniProtKB-KW"/>
</dbReference>
<dbReference type="FunFam" id="3.40.50.720:FF:000084">
    <property type="entry name" value="Short-chain dehydrogenase reductase"/>
    <property type="match status" value="1"/>
</dbReference>
<protein>
    <submittedName>
        <fullName evidence="6">Short-chain dehydrogenase</fullName>
    </submittedName>
</protein>
<evidence type="ECO:0000256" key="4">
    <source>
        <dbReference type="ARBA" id="ARBA00023098"/>
    </source>
</evidence>
<dbReference type="PRINTS" id="PR00081">
    <property type="entry name" value="GDHRDH"/>
</dbReference>
<dbReference type="GO" id="GO:0008202">
    <property type="term" value="P:steroid metabolic process"/>
    <property type="evidence" value="ECO:0007669"/>
    <property type="project" value="UniProtKB-KW"/>
</dbReference>
<evidence type="ECO:0000256" key="1">
    <source>
        <dbReference type="ARBA" id="ARBA00006484"/>
    </source>
</evidence>
<dbReference type="Proteomes" id="UP000638263">
    <property type="component" value="Unassembled WGS sequence"/>
</dbReference>
<dbReference type="SUPFAM" id="SSF51735">
    <property type="entry name" value="NAD(P)-binding Rossmann-fold domains"/>
    <property type="match status" value="1"/>
</dbReference>
<dbReference type="EMBL" id="BMMH01000006">
    <property type="protein sequence ID" value="GGL14883.1"/>
    <property type="molecule type" value="Genomic_DNA"/>
</dbReference>
<keyword evidence="3" id="KW-0520">NAD</keyword>
<dbReference type="Gene3D" id="3.40.50.720">
    <property type="entry name" value="NAD(P)-binding Rossmann-like Domain"/>
    <property type="match status" value="1"/>
</dbReference>
<keyword evidence="5" id="KW-0753">Steroid metabolism</keyword>
<dbReference type="CDD" id="cd05233">
    <property type="entry name" value="SDR_c"/>
    <property type="match status" value="1"/>
</dbReference>
<keyword evidence="4" id="KW-0443">Lipid metabolism</keyword>
<evidence type="ECO:0000256" key="2">
    <source>
        <dbReference type="ARBA" id="ARBA00023002"/>
    </source>
</evidence>